<dbReference type="WBParaSite" id="HPBE_0000814501-mRNA-1">
    <property type="protein sequence ID" value="HPBE_0000814501-mRNA-1"/>
    <property type="gene ID" value="HPBE_0000814501"/>
</dbReference>
<evidence type="ECO:0000313" key="2">
    <source>
        <dbReference type="Proteomes" id="UP000050761"/>
    </source>
</evidence>
<dbReference type="Proteomes" id="UP000050761">
    <property type="component" value="Unassembled WGS sequence"/>
</dbReference>
<reference evidence="3" key="2">
    <citation type="submission" date="2019-09" db="UniProtKB">
        <authorList>
            <consortium name="WormBaseParasite"/>
        </authorList>
    </citation>
    <scope>IDENTIFICATION</scope>
</reference>
<accession>A0A3P8BR03</accession>
<dbReference type="AlphaFoldDB" id="A0A183FLJ9"/>
<name>A0A183FLJ9_HELPZ</name>
<dbReference type="InterPro" id="IPR013078">
    <property type="entry name" value="His_Pase_superF_clade-1"/>
</dbReference>
<dbReference type="Gene3D" id="3.40.50.1240">
    <property type="entry name" value="Phosphoglycerate mutase-like"/>
    <property type="match status" value="1"/>
</dbReference>
<organism evidence="2 3">
    <name type="scientific">Heligmosomoides polygyrus</name>
    <name type="common">Parasitic roundworm</name>
    <dbReference type="NCBI Taxonomy" id="6339"/>
    <lineage>
        <taxon>Eukaryota</taxon>
        <taxon>Metazoa</taxon>
        <taxon>Ecdysozoa</taxon>
        <taxon>Nematoda</taxon>
        <taxon>Chromadorea</taxon>
        <taxon>Rhabditida</taxon>
        <taxon>Rhabditina</taxon>
        <taxon>Rhabditomorpha</taxon>
        <taxon>Strongyloidea</taxon>
        <taxon>Heligmosomidae</taxon>
        <taxon>Heligmosomoides</taxon>
    </lineage>
</organism>
<evidence type="ECO:0000313" key="1">
    <source>
        <dbReference type="EMBL" id="VDO75115.1"/>
    </source>
</evidence>
<dbReference type="PANTHER" id="PTHR16469:SF27">
    <property type="entry name" value="UBIQUITIN-ASSOCIATED AND SH3 DOMAIN-CONTAINING BA-RELATED"/>
    <property type="match status" value="1"/>
</dbReference>
<dbReference type="GO" id="GO:0016791">
    <property type="term" value="F:phosphatase activity"/>
    <property type="evidence" value="ECO:0007669"/>
    <property type="project" value="UniProtKB-ARBA"/>
</dbReference>
<dbReference type="InterPro" id="IPR029033">
    <property type="entry name" value="His_PPase_superfam"/>
</dbReference>
<reference evidence="1 2" key="1">
    <citation type="submission" date="2018-11" db="EMBL/GenBank/DDBJ databases">
        <authorList>
            <consortium name="Pathogen Informatics"/>
        </authorList>
    </citation>
    <scope>NUCLEOTIDE SEQUENCE [LARGE SCALE GENOMIC DNA]</scope>
</reference>
<dbReference type="Pfam" id="PF00300">
    <property type="entry name" value="His_Phos_1"/>
    <property type="match status" value="1"/>
</dbReference>
<dbReference type="OrthoDB" id="414418at2759"/>
<accession>A0A183FLJ9</accession>
<gene>
    <name evidence="1" type="ORF">HPBE_LOCUS8146</name>
</gene>
<evidence type="ECO:0000313" key="3">
    <source>
        <dbReference type="WBParaSite" id="HPBE_0000814501-mRNA-1"/>
    </source>
</evidence>
<keyword evidence="2" id="KW-1185">Reference proteome</keyword>
<protein>
    <submittedName>
        <fullName evidence="3">Histidine phosphatase family protein</fullName>
    </submittedName>
</protein>
<proteinExistence type="predicted"/>
<dbReference type="PANTHER" id="PTHR16469">
    <property type="entry name" value="UBIQUITIN-ASSOCIATED AND SH3 DOMAIN-CONTAINING BA-RELATED"/>
    <property type="match status" value="1"/>
</dbReference>
<sequence length="147" mass="16586">MAISSNSGYPVNVEYQPIIKPSALPTEEPLSDYYERSYAAVKRVLQSHSENQSKGCILIVAHAESLDTCTRQLCGGDPRSFEHFWYLLHQTPYVGCVHVTEDQPFWRFADPPIPPFTQSANSPFDSRQLALPASTIEELIKNKKSKE</sequence>
<dbReference type="InterPro" id="IPR051710">
    <property type="entry name" value="Phosphatase_SH3-domain"/>
</dbReference>
<dbReference type="EMBL" id="UZAH01026068">
    <property type="protein sequence ID" value="VDO75115.1"/>
    <property type="molecule type" value="Genomic_DNA"/>
</dbReference>
<dbReference type="SUPFAM" id="SSF53254">
    <property type="entry name" value="Phosphoglycerate mutase-like"/>
    <property type="match status" value="1"/>
</dbReference>